<keyword evidence="4" id="KW-0949">S-adenosyl-L-methionine</keyword>
<keyword evidence="3" id="KW-0808">Transferase</keyword>
<proteinExistence type="inferred from homology"/>
<evidence type="ECO:0000256" key="4">
    <source>
        <dbReference type="ARBA" id="ARBA00022691"/>
    </source>
</evidence>
<dbReference type="SUPFAM" id="SSF53335">
    <property type="entry name" value="S-adenosyl-L-methionine-dependent methyltransferases"/>
    <property type="match status" value="1"/>
</dbReference>
<dbReference type="Pfam" id="PF01234">
    <property type="entry name" value="NNMT_PNMT_TEMT"/>
    <property type="match status" value="1"/>
</dbReference>
<name>E9G2W9_DAPPU</name>
<comment type="similarity">
    <text evidence="1">Belongs to the class I-like SAM-binding methyltransferase superfamily. NNMT/PNMT/TEMT family.</text>
</comment>
<dbReference type="Proteomes" id="UP000000305">
    <property type="component" value="Unassembled WGS sequence"/>
</dbReference>
<keyword evidence="2" id="KW-0489">Methyltransferase</keyword>
<dbReference type="GO" id="GO:0005829">
    <property type="term" value="C:cytosol"/>
    <property type="evidence" value="ECO:0000318"/>
    <property type="project" value="GO_Central"/>
</dbReference>
<dbReference type="eggNOG" id="ENOG502QT44">
    <property type="taxonomic scope" value="Eukaryota"/>
</dbReference>
<dbReference type="InterPro" id="IPR000940">
    <property type="entry name" value="NNMT_TEMT_trans"/>
</dbReference>
<dbReference type="EMBL" id="GL732530">
    <property type="protein sequence ID" value="EFX86115.1"/>
    <property type="molecule type" value="Genomic_DNA"/>
</dbReference>
<gene>
    <name evidence="5" type="ORF">DAPPUDRAFT_313127</name>
</gene>
<dbReference type="GO" id="GO:0008170">
    <property type="term" value="F:N-methyltransferase activity"/>
    <property type="evidence" value="ECO:0000318"/>
    <property type="project" value="GO_Central"/>
</dbReference>
<keyword evidence="6" id="KW-1185">Reference proteome</keyword>
<dbReference type="OrthoDB" id="6416275at2759"/>
<dbReference type="OMA" id="MIDTSAN"/>
<dbReference type="PANTHER" id="PTHR10867">
    <property type="entry name" value="NNMT/PNMT/TEMT FAMILY MEMBER"/>
    <property type="match status" value="1"/>
</dbReference>
<dbReference type="Gene3D" id="3.40.50.150">
    <property type="entry name" value="Vaccinia Virus protein VP39"/>
    <property type="match status" value="1"/>
</dbReference>
<dbReference type="GO" id="GO:0032259">
    <property type="term" value="P:methylation"/>
    <property type="evidence" value="ECO:0007669"/>
    <property type="project" value="UniProtKB-KW"/>
</dbReference>
<protein>
    <recommendedName>
        <fullName evidence="7">Nicotinamide N-methyltransferase-like</fullName>
    </recommendedName>
</protein>
<dbReference type="PANTHER" id="PTHR10867:SF17">
    <property type="entry name" value="NICOTINAMIDE N-METHYLTRANSFERASE"/>
    <property type="match status" value="1"/>
</dbReference>
<dbReference type="PhylomeDB" id="E9G2W9"/>
<evidence type="ECO:0000313" key="6">
    <source>
        <dbReference type="Proteomes" id="UP000000305"/>
    </source>
</evidence>
<evidence type="ECO:0000256" key="1">
    <source>
        <dbReference type="ARBA" id="ARBA00007996"/>
    </source>
</evidence>
<dbReference type="KEGG" id="dpx:DAPPUDRAFT_313127"/>
<dbReference type="PROSITE" id="PS51681">
    <property type="entry name" value="SAM_MT_NNMT_PNMT_TEMT"/>
    <property type="match status" value="1"/>
</dbReference>
<reference evidence="5 6" key="1">
    <citation type="journal article" date="2011" name="Science">
        <title>The ecoresponsive genome of Daphnia pulex.</title>
        <authorList>
            <person name="Colbourne J.K."/>
            <person name="Pfrender M.E."/>
            <person name="Gilbert D."/>
            <person name="Thomas W.K."/>
            <person name="Tucker A."/>
            <person name="Oakley T.H."/>
            <person name="Tokishita S."/>
            <person name="Aerts A."/>
            <person name="Arnold G.J."/>
            <person name="Basu M.K."/>
            <person name="Bauer D.J."/>
            <person name="Caceres C.E."/>
            <person name="Carmel L."/>
            <person name="Casola C."/>
            <person name="Choi J.H."/>
            <person name="Detter J.C."/>
            <person name="Dong Q."/>
            <person name="Dusheyko S."/>
            <person name="Eads B.D."/>
            <person name="Frohlich T."/>
            <person name="Geiler-Samerotte K.A."/>
            <person name="Gerlach D."/>
            <person name="Hatcher P."/>
            <person name="Jogdeo S."/>
            <person name="Krijgsveld J."/>
            <person name="Kriventseva E.V."/>
            <person name="Kultz D."/>
            <person name="Laforsch C."/>
            <person name="Lindquist E."/>
            <person name="Lopez J."/>
            <person name="Manak J.R."/>
            <person name="Muller J."/>
            <person name="Pangilinan J."/>
            <person name="Patwardhan R.P."/>
            <person name="Pitluck S."/>
            <person name="Pritham E.J."/>
            <person name="Rechtsteiner A."/>
            <person name="Rho M."/>
            <person name="Rogozin I.B."/>
            <person name="Sakarya O."/>
            <person name="Salamov A."/>
            <person name="Schaack S."/>
            <person name="Shapiro H."/>
            <person name="Shiga Y."/>
            <person name="Skalitzky C."/>
            <person name="Smith Z."/>
            <person name="Souvorov A."/>
            <person name="Sung W."/>
            <person name="Tang Z."/>
            <person name="Tsuchiya D."/>
            <person name="Tu H."/>
            <person name="Vos H."/>
            <person name="Wang M."/>
            <person name="Wolf Y.I."/>
            <person name="Yamagata H."/>
            <person name="Yamada T."/>
            <person name="Ye Y."/>
            <person name="Shaw J.R."/>
            <person name="Andrews J."/>
            <person name="Crease T.J."/>
            <person name="Tang H."/>
            <person name="Lucas S.M."/>
            <person name="Robertson H.M."/>
            <person name="Bork P."/>
            <person name="Koonin E.V."/>
            <person name="Zdobnov E.M."/>
            <person name="Grigoriev I.V."/>
            <person name="Lynch M."/>
            <person name="Boore J.L."/>
        </authorList>
    </citation>
    <scope>NUCLEOTIDE SEQUENCE [LARGE SCALE GENOMIC DNA]</scope>
</reference>
<dbReference type="HOGENOM" id="CLU_1043029_0_0_1"/>
<dbReference type="InterPro" id="IPR029063">
    <property type="entry name" value="SAM-dependent_MTases_sf"/>
</dbReference>
<evidence type="ECO:0008006" key="7">
    <source>
        <dbReference type="Google" id="ProtNLM"/>
    </source>
</evidence>
<evidence type="ECO:0000313" key="5">
    <source>
        <dbReference type="EMBL" id="EFX86115.1"/>
    </source>
</evidence>
<dbReference type="STRING" id="6669.E9G2W9"/>
<evidence type="ECO:0000256" key="3">
    <source>
        <dbReference type="ARBA" id="ARBA00022679"/>
    </source>
</evidence>
<evidence type="ECO:0000256" key="2">
    <source>
        <dbReference type="ARBA" id="ARBA00022603"/>
    </source>
</evidence>
<dbReference type="InParanoid" id="E9G2W9"/>
<sequence>MASKEENKTLSQVYQEEFQPDYYINRYYSGIDAGNEFCLKNLHQFFEQECGENKNRKKILEVGSGPVPIYVMSASRWSNSIVCSDFLQQNREKLTQWLSAGREADEIWSSYALYVAQLESESADKETAFLVLDRVRHSVRCVIPCDVLQSDPLLSNTESPFDIIISVFCLECAVSFPKEYPSTVSNVVRLLNPSGHLIMMGGLEGEHYFIRDRKIPRIKLTREMINLALQNAGCEIVTWHELPRNLRPPELPIDYTAMFFCVAKKIC</sequence>
<organism evidence="5 6">
    <name type="scientific">Daphnia pulex</name>
    <name type="common">Water flea</name>
    <dbReference type="NCBI Taxonomy" id="6669"/>
    <lineage>
        <taxon>Eukaryota</taxon>
        <taxon>Metazoa</taxon>
        <taxon>Ecdysozoa</taxon>
        <taxon>Arthropoda</taxon>
        <taxon>Crustacea</taxon>
        <taxon>Branchiopoda</taxon>
        <taxon>Diplostraca</taxon>
        <taxon>Cladocera</taxon>
        <taxon>Anomopoda</taxon>
        <taxon>Daphniidae</taxon>
        <taxon>Daphnia</taxon>
    </lineage>
</organism>
<accession>E9G2W9</accession>
<dbReference type="AlphaFoldDB" id="E9G2W9"/>